<comment type="caution">
    <text evidence="1">The sequence shown here is derived from an EMBL/GenBank/DDBJ whole genome shotgun (WGS) entry which is preliminary data.</text>
</comment>
<keyword evidence="2" id="KW-1185">Reference proteome</keyword>
<gene>
    <name evidence="1" type="ORF">HGM15179_018839</name>
</gene>
<organism evidence="1 2">
    <name type="scientific">Zosterops borbonicus</name>
    <dbReference type="NCBI Taxonomy" id="364589"/>
    <lineage>
        <taxon>Eukaryota</taxon>
        <taxon>Metazoa</taxon>
        <taxon>Chordata</taxon>
        <taxon>Craniata</taxon>
        <taxon>Vertebrata</taxon>
        <taxon>Euteleostomi</taxon>
        <taxon>Archelosauria</taxon>
        <taxon>Archosauria</taxon>
        <taxon>Dinosauria</taxon>
        <taxon>Saurischia</taxon>
        <taxon>Theropoda</taxon>
        <taxon>Coelurosauria</taxon>
        <taxon>Aves</taxon>
        <taxon>Neognathae</taxon>
        <taxon>Neoaves</taxon>
        <taxon>Telluraves</taxon>
        <taxon>Australaves</taxon>
        <taxon>Passeriformes</taxon>
        <taxon>Sylvioidea</taxon>
        <taxon>Zosteropidae</taxon>
        <taxon>Zosterops</taxon>
    </lineage>
</organism>
<accession>A0A8K1FVP0</accession>
<evidence type="ECO:0000313" key="1">
    <source>
        <dbReference type="EMBL" id="TRZ08273.1"/>
    </source>
</evidence>
<evidence type="ECO:0000313" key="2">
    <source>
        <dbReference type="Proteomes" id="UP000796761"/>
    </source>
</evidence>
<protein>
    <submittedName>
        <fullName evidence="1">Uncharacterized protein</fullName>
    </submittedName>
</protein>
<sequence length="68" mass="7512">MVCSMKFPKPENLPWCLQLCVKEELEVHCASSSPGKQTVTSWCLQLCVKEELEVHCASSSPGKQTVTS</sequence>
<proteinExistence type="predicted"/>
<dbReference type="EMBL" id="SWJQ01001408">
    <property type="protein sequence ID" value="TRZ08273.1"/>
    <property type="molecule type" value="Genomic_DNA"/>
</dbReference>
<name>A0A8K1FVP0_9PASS</name>
<reference evidence="1" key="1">
    <citation type="submission" date="2019-04" db="EMBL/GenBank/DDBJ databases">
        <title>Genome assembly of Zosterops borbonicus 15179.</title>
        <authorList>
            <person name="Leroy T."/>
            <person name="Anselmetti Y."/>
            <person name="Tilak M.-K."/>
            <person name="Nabholz B."/>
        </authorList>
    </citation>
    <scope>NUCLEOTIDE SEQUENCE</scope>
    <source>
        <strain evidence="1">HGM_15179</strain>
        <tissue evidence="1">Muscle</tissue>
    </source>
</reference>
<dbReference type="Proteomes" id="UP000796761">
    <property type="component" value="Unassembled WGS sequence"/>
</dbReference>
<dbReference type="AlphaFoldDB" id="A0A8K1FVP0"/>
<feature type="non-terminal residue" evidence="1">
    <location>
        <position position="1"/>
    </location>
</feature>